<dbReference type="SUPFAM" id="SSF140453">
    <property type="entry name" value="EsxAB dimer-like"/>
    <property type="match status" value="1"/>
</dbReference>
<proteinExistence type="predicted"/>
<evidence type="ECO:0000256" key="1">
    <source>
        <dbReference type="SAM" id="MobiDB-lite"/>
    </source>
</evidence>
<accession>A0A2T0UM82</accession>
<name>A0A2T0UM82_9ACTN</name>
<comment type="caution">
    <text evidence="2">The sequence shown here is derived from an EMBL/GenBank/DDBJ whole genome shotgun (WGS) entry which is preliminary data.</text>
</comment>
<dbReference type="Proteomes" id="UP000238176">
    <property type="component" value="Unassembled WGS sequence"/>
</dbReference>
<organism evidence="2 3">
    <name type="scientific">Glycomyces artemisiae</name>
    <dbReference type="NCBI Taxonomy" id="1076443"/>
    <lineage>
        <taxon>Bacteria</taxon>
        <taxon>Bacillati</taxon>
        <taxon>Actinomycetota</taxon>
        <taxon>Actinomycetes</taxon>
        <taxon>Glycomycetales</taxon>
        <taxon>Glycomycetaceae</taxon>
        <taxon>Glycomyces</taxon>
    </lineage>
</organism>
<dbReference type="EMBL" id="PVTJ01000004">
    <property type="protein sequence ID" value="PRY59039.1"/>
    <property type="molecule type" value="Genomic_DNA"/>
</dbReference>
<gene>
    <name evidence="2" type="ORF">B0I28_104195</name>
</gene>
<keyword evidence="3" id="KW-1185">Reference proteome</keyword>
<sequence length="114" mass="11859">MAGFSIDPETMRKSADELDAGKEEVQALLDEFTAALEQYADGFGGDTIGSLAGMAHQACTDAVNECFTTNIEEIGQIAVALREMADGHEAGDDESAQSFKQLAGELGGTATGPK</sequence>
<dbReference type="Gene3D" id="1.10.287.1060">
    <property type="entry name" value="ESAT-6-like"/>
    <property type="match status" value="1"/>
</dbReference>
<feature type="compositionally biased region" description="Gly residues" evidence="1">
    <location>
        <begin position="105"/>
        <end position="114"/>
    </location>
</feature>
<evidence type="ECO:0000313" key="2">
    <source>
        <dbReference type="EMBL" id="PRY59039.1"/>
    </source>
</evidence>
<protein>
    <submittedName>
        <fullName evidence="2">Uncharacterized protein YukE</fullName>
    </submittedName>
</protein>
<dbReference type="AlphaFoldDB" id="A0A2T0UM82"/>
<evidence type="ECO:0000313" key="3">
    <source>
        <dbReference type="Proteomes" id="UP000238176"/>
    </source>
</evidence>
<reference evidence="2 3" key="1">
    <citation type="submission" date="2018-03" db="EMBL/GenBank/DDBJ databases">
        <title>Genomic Encyclopedia of Type Strains, Phase III (KMG-III): the genomes of soil and plant-associated and newly described type strains.</title>
        <authorList>
            <person name="Whitman W."/>
        </authorList>
    </citation>
    <scope>NUCLEOTIDE SEQUENCE [LARGE SCALE GENOMIC DNA]</scope>
    <source>
        <strain evidence="2 3">CGMCC 4.7067</strain>
    </source>
</reference>
<dbReference type="InterPro" id="IPR036689">
    <property type="entry name" value="ESAT-6-like_sf"/>
</dbReference>
<feature type="region of interest" description="Disordered" evidence="1">
    <location>
        <begin position="87"/>
        <end position="114"/>
    </location>
</feature>